<organism evidence="8 9">
    <name type="scientific">Streptomyces sulfonofaciens</name>
    <dbReference type="NCBI Taxonomy" id="68272"/>
    <lineage>
        <taxon>Bacteria</taxon>
        <taxon>Bacillati</taxon>
        <taxon>Actinomycetota</taxon>
        <taxon>Actinomycetes</taxon>
        <taxon>Kitasatosporales</taxon>
        <taxon>Streptomycetaceae</taxon>
        <taxon>Streptomyces</taxon>
    </lineage>
</organism>
<dbReference type="PANTHER" id="PTHR11409:SF43">
    <property type="entry name" value="ADENOSINE DEAMINASE"/>
    <property type="match status" value="1"/>
</dbReference>
<dbReference type="InterPro" id="IPR032466">
    <property type="entry name" value="Metal_Hydrolase"/>
</dbReference>
<gene>
    <name evidence="8" type="primary">add1</name>
    <name evidence="8" type="ORF">GCM10018793_56430</name>
</gene>
<reference evidence="8" key="1">
    <citation type="journal article" date="2014" name="Int. J. Syst. Evol. Microbiol.">
        <title>Complete genome sequence of Corynebacterium casei LMG S-19264T (=DSM 44701T), isolated from a smear-ripened cheese.</title>
        <authorList>
            <consortium name="US DOE Joint Genome Institute (JGI-PGF)"/>
            <person name="Walter F."/>
            <person name="Albersmeier A."/>
            <person name="Kalinowski J."/>
            <person name="Ruckert C."/>
        </authorList>
    </citation>
    <scope>NUCLEOTIDE SEQUENCE</scope>
    <source>
        <strain evidence="8">JCM 5069</strain>
    </source>
</reference>
<evidence type="ECO:0000313" key="9">
    <source>
        <dbReference type="Proteomes" id="UP000603708"/>
    </source>
</evidence>
<evidence type="ECO:0000256" key="2">
    <source>
        <dbReference type="ARBA" id="ARBA00006676"/>
    </source>
</evidence>
<dbReference type="Pfam" id="PF00962">
    <property type="entry name" value="A_deaminase"/>
    <property type="match status" value="1"/>
</dbReference>
<dbReference type="Proteomes" id="UP000603708">
    <property type="component" value="Unassembled WGS sequence"/>
</dbReference>
<sequence length="377" mass="40909">MPSHSASATGGQHLGDQQLRALPKVSLHEHLDGCLRPATLIELSTALGAPLPSHDPDDLRAHLVRRSHSGSLMTYLRSFALTSAVMQSAANLARIAREYVEDLVADGVVHGEVRWAPEKSTQGGLTLDQAVDAVRRGLAEGVEEARGRGHRIQVHQIITAMRDGGRALEVAELALRHHGDGVVGFDLAGPEVDHPTSLYRDAVELVARRYLPTTIHAGEADGLRSIESALLDGRALRLGHGVRIAEDIDGQGRIGALGRWVRDRSIVLETSPTSNLHTGVFAAWGQDMRSHPFDLLYRAGFCVTVNTDNRLMSDTTLTDELQRLHLAFGYTLDDLERFQLTAARGAFADVAERESLVRVLSAGFDQARSRPAATGHL</sequence>
<proteinExistence type="inferred from homology"/>
<evidence type="ECO:0000256" key="3">
    <source>
        <dbReference type="ARBA" id="ARBA00012784"/>
    </source>
</evidence>
<comment type="cofactor">
    <cofactor evidence="1">
        <name>Zn(2+)</name>
        <dbReference type="ChEBI" id="CHEBI:29105"/>
    </cofactor>
</comment>
<dbReference type="NCBIfam" id="NF006847">
    <property type="entry name" value="PRK09358.1-2"/>
    <property type="match status" value="1"/>
</dbReference>
<dbReference type="GO" id="GO:0005829">
    <property type="term" value="C:cytosol"/>
    <property type="evidence" value="ECO:0007669"/>
    <property type="project" value="TreeGrafter"/>
</dbReference>
<dbReference type="InterPro" id="IPR006330">
    <property type="entry name" value="Ado/ade_deaminase"/>
</dbReference>
<comment type="caution">
    <text evidence="8">The sequence shown here is derived from an EMBL/GenBank/DDBJ whole genome shotgun (WGS) entry which is preliminary data.</text>
</comment>
<comment type="similarity">
    <text evidence="2">Belongs to the metallo-dependent hydrolases superfamily. Adenosine and AMP deaminases family.</text>
</comment>
<feature type="domain" description="Adenosine deaminase" evidence="7">
    <location>
        <begin position="23"/>
        <end position="357"/>
    </location>
</feature>
<name>A0A919GLT6_9ACTN</name>
<dbReference type="EMBL" id="BNCD01000021">
    <property type="protein sequence ID" value="GHH86040.1"/>
    <property type="molecule type" value="Genomic_DNA"/>
</dbReference>
<reference evidence="8" key="2">
    <citation type="submission" date="2020-09" db="EMBL/GenBank/DDBJ databases">
        <authorList>
            <person name="Sun Q."/>
            <person name="Ohkuma M."/>
        </authorList>
    </citation>
    <scope>NUCLEOTIDE SEQUENCE</scope>
    <source>
        <strain evidence="8">JCM 5069</strain>
    </source>
</reference>
<dbReference type="AlphaFoldDB" id="A0A919GLT6"/>
<dbReference type="GO" id="GO:0046872">
    <property type="term" value="F:metal ion binding"/>
    <property type="evidence" value="ECO:0007669"/>
    <property type="project" value="UniProtKB-KW"/>
</dbReference>
<dbReference type="GO" id="GO:0043103">
    <property type="term" value="P:hypoxanthine salvage"/>
    <property type="evidence" value="ECO:0007669"/>
    <property type="project" value="TreeGrafter"/>
</dbReference>
<evidence type="ECO:0000256" key="4">
    <source>
        <dbReference type="ARBA" id="ARBA00022723"/>
    </source>
</evidence>
<evidence type="ECO:0000259" key="7">
    <source>
        <dbReference type="Pfam" id="PF00962"/>
    </source>
</evidence>
<dbReference type="RefSeq" id="WP_189936868.1">
    <property type="nucleotide sequence ID" value="NZ_BNCD01000021.1"/>
</dbReference>
<keyword evidence="6" id="KW-0862">Zinc</keyword>
<dbReference type="GO" id="GO:0006154">
    <property type="term" value="P:adenosine catabolic process"/>
    <property type="evidence" value="ECO:0007669"/>
    <property type="project" value="TreeGrafter"/>
</dbReference>
<dbReference type="GO" id="GO:0004000">
    <property type="term" value="F:adenosine deaminase activity"/>
    <property type="evidence" value="ECO:0007669"/>
    <property type="project" value="UniProtKB-ARBA"/>
</dbReference>
<evidence type="ECO:0000256" key="1">
    <source>
        <dbReference type="ARBA" id="ARBA00001947"/>
    </source>
</evidence>
<evidence type="ECO:0000256" key="5">
    <source>
        <dbReference type="ARBA" id="ARBA00022801"/>
    </source>
</evidence>
<protein>
    <recommendedName>
        <fullName evidence="3">adenosine deaminase</fullName>
        <ecNumber evidence="3">3.5.4.4</ecNumber>
    </recommendedName>
</protein>
<dbReference type="Gene3D" id="3.20.20.140">
    <property type="entry name" value="Metal-dependent hydrolases"/>
    <property type="match status" value="1"/>
</dbReference>
<dbReference type="EC" id="3.5.4.4" evidence="3"/>
<keyword evidence="5" id="KW-0378">Hydrolase</keyword>
<dbReference type="PANTHER" id="PTHR11409">
    <property type="entry name" value="ADENOSINE DEAMINASE"/>
    <property type="match status" value="1"/>
</dbReference>
<keyword evidence="4" id="KW-0479">Metal-binding</keyword>
<evidence type="ECO:0000313" key="8">
    <source>
        <dbReference type="EMBL" id="GHH86040.1"/>
    </source>
</evidence>
<accession>A0A919GLT6</accession>
<dbReference type="InterPro" id="IPR001365">
    <property type="entry name" value="A_deaminase_dom"/>
</dbReference>
<keyword evidence="9" id="KW-1185">Reference proteome</keyword>
<dbReference type="GO" id="GO:0046103">
    <property type="term" value="P:inosine biosynthetic process"/>
    <property type="evidence" value="ECO:0007669"/>
    <property type="project" value="TreeGrafter"/>
</dbReference>
<evidence type="ECO:0000256" key="6">
    <source>
        <dbReference type="ARBA" id="ARBA00022833"/>
    </source>
</evidence>
<dbReference type="SUPFAM" id="SSF51556">
    <property type="entry name" value="Metallo-dependent hydrolases"/>
    <property type="match status" value="1"/>
</dbReference>